<evidence type="ECO:0000313" key="6">
    <source>
        <dbReference type="EMBL" id="CAD5114349.1"/>
    </source>
</evidence>
<keyword evidence="5" id="KW-1133">Transmembrane helix</keyword>
<evidence type="ECO:0000313" key="7">
    <source>
        <dbReference type="Proteomes" id="UP000549394"/>
    </source>
</evidence>
<dbReference type="Pfam" id="PF05721">
    <property type="entry name" value="PhyH"/>
    <property type="match status" value="1"/>
</dbReference>
<keyword evidence="3" id="KW-0408">Iron</keyword>
<evidence type="ECO:0000256" key="1">
    <source>
        <dbReference type="ARBA" id="ARBA00001962"/>
    </source>
</evidence>
<evidence type="ECO:0000256" key="3">
    <source>
        <dbReference type="ARBA" id="ARBA00023004"/>
    </source>
</evidence>
<feature type="transmembrane region" description="Helical" evidence="5">
    <location>
        <begin position="386"/>
        <end position="409"/>
    </location>
</feature>
<evidence type="ECO:0000256" key="2">
    <source>
        <dbReference type="ARBA" id="ARBA00022723"/>
    </source>
</evidence>
<protein>
    <submittedName>
        <fullName evidence="6">DgyrCDS3487</fullName>
    </submittedName>
</protein>
<dbReference type="GO" id="GO:0046872">
    <property type="term" value="F:metal ion binding"/>
    <property type="evidence" value="ECO:0007669"/>
    <property type="project" value="UniProtKB-KW"/>
</dbReference>
<keyword evidence="5" id="KW-0812">Transmembrane</keyword>
<feature type="transmembrane region" description="Helical" evidence="5">
    <location>
        <begin position="354"/>
        <end position="380"/>
    </location>
</feature>
<feature type="transmembrane region" description="Helical" evidence="5">
    <location>
        <begin position="324"/>
        <end position="342"/>
    </location>
</feature>
<proteinExistence type="inferred from homology"/>
<dbReference type="EMBL" id="CAJFCJ010000005">
    <property type="protein sequence ID" value="CAD5114349.1"/>
    <property type="molecule type" value="Genomic_DNA"/>
</dbReference>
<comment type="similarity">
    <text evidence="4">Belongs to the PhyH family. PHYHD1 subfamily.</text>
</comment>
<comment type="cofactor">
    <cofactor evidence="1">
        <name>Fe cation</name>
        <dbReference type="ChEBI" id="CHEBI:24875"/>
    </cofactor>
</comment>
<evidence type="ECO:0000256" key="4">
    <source>
        <dbReference type="ARBA" id="ARBA00038356"/>
    </source>
</evidence>
<dbReference type="PANTHER" id="PTHR20883:SF15">
    <property type="entry name" value="PHYTANOYL-COA DIOXYGENASE DOMAIN-CONTAINING PROTEIN 1"/>
    <property type="match status" value="1"/>
</dbReference>
<dbReference type="InterPro" id="IPR008775">
    <property type="entry name" value="Phytyl_CoA_dOase-like"/>
</dbReference>
<name>A0A7I8VG23_9ANNE</name>
<evidence type="ECO:0000256" key="5">
    <source>
        <dbReference type="SAM" id="Phobius"/>
    </source>
</evidence>
<dbReference type="Gene3D" id="2.60.120.620">
    <property type="entry name" value="q2cbj1_9rhob like domain"/>
    <property type="match status" value="1"/>
</dbReference>
<dbReference type="AlphaFoldDB" id="A0A7I8VG23"/>
<gene>
    <name evidence="6" type="ORF">DGYR_LOCUS3200</name>
</gene>
<sequence length="438" mass="49998">MQNIIEDFEKNGYAVIDDFLAEDEIQSLRTACHELVEDMNPNEHKTVFSTIKITHGDDYFLTSGDKIRYFFEEGVFNEDGNLKYDKHVSLNKIGHALHVLSPEFRKVTFSDKNLARAINLKDPVIPQSMYIFKQPKFGGAVIPHQDGTYLYAEPMKVVGMWIALEDATLENGCLWFAPGSHKCGLYGNYRSVRNPEWPAKDGSSSVIYEGTKPNYDEHTWKPVPVKKGSLIVIDGLVVHKSERNTSERSRHIYTFHMVENSSKWSERNWKKVSFAQTDFVYFSLSEQLKMPHSKNVPKTPSPAINNMLSERCGKRYDNPIKEGLANFILIIFTLITKIYGYLHPNKSYASHRYWIISCSIISFALIVLVILAYQLLIWSAFLLHSILYYFAYLFCLFGAGLGVAGMVFFDKGAKASEGFDKRASEVGSSVRDHVQKFN</sequence>
<keyword evidence="2" id="KW-0479">Metal-binding</keyword>
<organism evidence="6 7">
    <name type="scientific">Dimorphilus gyrociliatus</name>
    <dbReference type="NCBI Taxonomy" id="2664684"/>
    <lineage>
        <taxon>Eukaryota</taxon>
        <taxon>Metazoa</taxon>
        <taxon>Spiralia</taxon>
        <taxon>Lophotrochozoa</taxon>
        <taxon>Annelida</taxon>
        <taxon>Polychaeta</taxon>
        <taxon>Polychaeta incertae sedis</taxon>
        <taxon>Dinophilidae</taxon>
        <taxon>Dimorphilus</taxon>
    </lineage>
</organism>
<dbReference type="OrthoDB" id="445007at2759"/>
<comment type="caution">
    <text evidence="6">The sequence shown here is derived from an EMBL/GenBank/DDBJ whole genome shotgun (WGS) entry which is preliminary data.</text>
</comment>
<keyword evidence="5" id="KW-0472">Membrane</keyword>
<dbReference type="Proteomes" id="UP000549394">
    <property type="component" value="Unassembled WGS sequence"/>
</dbReference>
<dbReference type="PANTHER" id="PTHR20883">
    <property type="entry name" value="PHYTANOYL-COA DIOXYGENASE DOMAIN CONTAINING 1"/>
    <property type="match status" value="1"/>
</dbReference>
<keyword evidence="7" id="KW-1185">Reference proteome</keyword>
<reference evidence="6 7" key="1">
    <citation type="submission" date="2020-08" db="EMBL/GenBank/DDBJ databases">
        <authorList>
            <person name="Hejnol A."/>
        </authorList>
    </citation>
    <scope>NUCLEOTIDE SEQUENCE [LARGE SCALE GENOMIC DNA]</scope>
</reference>
<dbReference type="SUPFAM" id="SSF51197">
    <property type="entry name" value="Clavaminate synthase-like"/>
    <property type="match status" value="1"/>
</dbReference>
<accession>A0A7I8VG23</accession>